<dbReference type="AlphaFoldDB" id="A0A9P4H4N3"/>
<comment type="caution">
    <text evidence="2">The sequence shown here is derived from an EMBL/GenBank/DDBJ whole genome shotgun (WGS) entry which is preliminary data.</text>
</comment>
<evidence type="ECO:0000256" key="1">
    <source>
        <dbReference type="SAM" id="SignalP"/>
    </source>
</evidence>
<protein>
    <submittedName>
        <fullName evidence="2">Uncharacterized protein</fullName>
    </submittedName>
</protein>
<proteinExistence type="predicted"/>
<feature type="signal peptide" evidence="1">
    <location>
        <begin position="1"/>
        <end position="17"/>
    </location>
</feature>
<name>A0A9P4H4N3_9PLEO</name>
<feature type="chain" id="PRO_5040113239" evidence="1">
    <location>
        <begin position="18"/>
        <end position="333"/>
    </location>
</feature>
<evidence type="ECO:0000313" key="2">
    <source>
        <dbReference type="EMBL" id="KAF2026601.1"/>
    </source>
</evidence>
<keyword evidence="1" id="KW-0732">Signal</keyword>
<sequence>MFSTCLDLALLCHPVLAFVTMSRPKMQVQDLRLQYFLISFLSVLALRYASTSYFSLPGEVVIDVCQTHDQPNPIASLYPNNATGTLNGTVAVIPISLKLAREVIPPQYRILEHAYRHILPDFPEGMYPAVLQALHDHEVQAFGYQIPDFSRTSIEFPFLDLLGDNATSFKWAPSLLMTAGHDIALKGAMDYGTNTFASIFDPPCDAYRSVPRSRNPGTTHFSAKSSEAGAASVRTVFSVTTEFSFPLAFFKNVTNQPTFADGKTCDNMIRLFNTSLTTAPNRIDTVRGTVKAKIAPFTEEREWKNVYGVRMDTAFIENNYLPCENFRGYGSSE</sequence>
<reference evidence="2" key="1">
    <citation type="journal article" date="2020" name="Stud. Mycol.">
        <title>101 Dothideomycetes genomes: a test case for predicting lifestyles and emergence of pathogens.</title>
        <authorList>
            <person name="Haridas S."/>
            <person name="Albert R."/>
            <person name="Binder M."/>
            <person name="Bloem J."/>
            <person name="Labutti K."/>
            <person name="Salamov A."/>
            <person name="Andreopoulos B."/>
            <person name="Baker S."/>
            <person name="Barry K."/>
            <person name="Bills G."/>
            <person name="Bluhm B."/>
            <person name="Cannon C."/>
            <person name="Castanera R."/>
            <person name="Culley D."/>
            <person name="Daum C."/>
            <person name="Ezra D."/>
            <person name="Gonzalez J."/>
            <person name="Henrissat B."/>
            <person name="Kuo A."/>
            <person name="Liang C."/>
            <person name="Lipzen A."/>
            <person name="Lutzoni F."/>
            <person name="Magnuson J."/>
            <person name="Mondo S."/>
            <person name="Nolan M."/>
            <person name="Ohm R."/>
            <person name="Pangilinan J."/>
            <person name="Park H.-J."/>
            <person name="Ramirez L."/>
            <person name="Alfaro M."/>
            <person name="Sun H."/>
            <person name="Tritt A."/>
            <person name="Yoshinaga Y."/>
            <person name="Zwiers L.-H."/>
            <person name="Turgeon B."/>
            <person name="Goodwin S."/>
            <person name="Spatafora J."/>
            <person name="Crous P."/>
            <person name="Grigoriev I."/>
        </authorList>
    </citation>
    <scope>NUCLEOTIDE SEQUENCE</scope>
    <source>
        <strain evidence="2">CBS 110217</strain>
    </source>
</reference>
<organism evidence="2 3">
    <name type="scientific">Setomelanomma holmii</name>
    <dbReference type="NCBI Taxonomy" id="210430"/>
    <lineage>
        <taxon>Eukaryota</taxon>
        <taxon>Fungi</taxon>
        <taxon>Dikarya</taxon>
        <taxon>Ascomycota</taxon>
        <taxon>Pezizomycotina</taxon>
        <taxon>Dothideomycetes</taxon>
        <taxon>Pleosporomycetidae</taxon>
        <taxon>Pleosporales</taxon>
        <taxon>Pleosporineae</taxon>
        <taxon>Phaeosphaeriaceae</taxon>
        <taxon>Setomelanomma</taxon>
    </lineage>
</organism>
<dbReference type="EMBL" id="ML978240">
    <property type="protein sequence ID" value="KAF2026601.1"/>
    <property type="molecule type" value="Genomic_DNA"/>
</dbReference>
<keyword evidence="3" id="KW-1185">Reference proteome</keyword>
<gene>
    <name evidence="2" type="ORF">EK21DRAFT_103131</name>
</gene>
<dbReference type="Proteomes" id="UP000799777">
    <property type="component" value="Unassembled WGS sequence"/>
</dbReference>
<accession>A0A9P4H4N3</accession>
<evidence type="ECO:0000313" key="3">
    <source>
        <dbReference type="Proteomes" id="UP000799777"/>
    </source>
</evidence>
<dbReference type="OrthoDB" id="265717at2759"/>